<dbReference type="Pfam" id="PF25273">
    <property type="entry name" value="DUF7869"/>
    <property type="match status" value="1"/>
</dbReference>
<evidence type="ECO:0000313" key="2">
    <source>
        <dbReference type="EMBL" id="KAE9543740.1"/>
    </source>
</evidence>
<dbReference type="EMBL" id="VYZN01000007">
    <property type="protein sequence ID" value="KAE9543740.1"/>
    <property type="molecule type" value="Genomic_DNA"/>
</dbReference>
<reference evidence="2 3" key="1">
    <citation type="submission" date="2019-08" db="EMBL/GenBank/DDBJ databases">
        <title>The genome of the soybean aphid Biotype 1, its phylome, world population structure and adaptation to the North American continent.</title>
        <authorList>
            <person name="Giordano R."/>
            <person name="Donthu R.K."/>
            <person name="Hernandez A.G."/>
            <person name="Wright C.L."/>
            <person name="Zimin A.V."/>
        </authorList>
    </citation>
    <scope>NUCLEOTIDE SEQUENCE [LARGE SCALE GENOMIC DNA]</scope>
    <source>
        <tissue evidence="2">Whole aphids</tissue>
    </source>
</reference>
<evidence type="ECO:0000313" key="3">
    <source>
        <dbReference type="Proteomes" id="UP000475862"/>
    </source>
</evidence>
<keyword evidence="3" id="KW-1185">Reference proteome</keyword>
<name>A0A6G0U4N8_APHGL</name>
<comment type="caution">
    <text evidence="2">The sequence shown here is derived from an EMBL/GenBank/DDBJ whole genome shotgun (WGS) entry which is preliminary data.</text>
</comment>
<dbReference type="AlphaFoldDB" id="A0A6G0U4N8"/>
<dbReference type="PANTHER" id="PTHR10773:SF19">
    <property type="match status" value="1"/>
</dbReference>
<dbReference type="InterPro" id="IPR057191">
    <property type="entry name" value="DUF7869"/>
</dbReference>
<proteinExistence type="predicted"/>
<dbReference type="OrthoDB" id="6599971at2759"/>
<evidence type="ECO:0000259" key="1">
    <source>
        <dbReference type="Pfam" id="PF25273"/>
    </source>
</evidence>
<organism evidence="2 3">
    <name type="scientific">Aphis glycines</name>
    <name type="common">Soybean aphid</name>
    <dbReference type="NCBI Taxonomy" id="307491"/>
    <lineage>
        <taxon>Eukaryota</taxon>
        <taxon>Metazoa</taxon>
        <taxon>Ecdysozoa</taxon>
        <taxon>Arthropoda</taxon>
        <taxon>Hexapoda</taxon>
        <taxon>Insecta</taxon>
        <taxon>Pterygota</taxon>
        <taxon>Neoptera</taxon>
        <taxon>Paraneoptera</taxon>
        <taxon>Hemiptera</taxon>
        <taxon>Sternorrhyncha</taxon>
        <taxon>Aphidomorpha</taxon>
        <taxon>Aphidoidea</taxon>
        <taxon>Aphididae</taxon>
        <taxon>Aphidini</taxon>
        <taxon>Aphis</taxon>
        <taxon>Aphis</taxon>
    </lineage>
</organism>
<dbReference type="PANTHER" id="PTHR10773">
    <property type="entry name" value="DNA-DIRECTED RNA POLYMERASES I, II, AND III SUBUNIT RPABC2"/>
    <property type="match status" value="1"/>
</dbReference>
<feature type="domain" description="DUF7869" evidence="1">
    <location>
        <begin position="337"/>
        <end position="432"/>
    </location>
</feature>
<protein>
    <recommendedName>
        <fullName evidence="1">DUF7869 domain-containing protein</fullName>
    </recommendedName>
</protein>
<gene>
    <name evidence="2" type="ORF">AGLY_002136</name>
</gene>
<sequence>MSLTVKLTKSDEIRLNKTRKRSINPSEWAANKRKILRDSGESYTSKRGAIIPGKTPPTEARVCNAETCPKRGCTDLSLPTKIRFYNNYHNITYDEQSALLKSLMKISEVCRRRDGRNDATSRRTCTFKYTIDDLEVCRLTFIDTFQITKRRVETIQNKIKNNIDTPIDGRGKHRNRPHAIPNLVRQMIRQHIDSFPRQLSHYSRKNSEKECLSPDLSLSKMYSLFIELNPDVKASKTLYEEVFTKEFNLRFGVPRSDTCKYCDMNYIKLISAKTEEERKNIEIQSNLHHSKADQAYKQLKQDADIALKNKNIIVQLSNYNFAIHDMGSNDVTMCLWHECQAKRGSTEIASCILKYVVDRFTIMQPGEQRKLIIWSDRCVGQNNNWRVLNLYALLVQSRYFSEINQKFLCSGHSFLPCDRDFALIEKKKKFKGVHSWRLEVYYR</sequence>
<accession>A0A6G0U4N8</accession>
<dbReference type="Proteomes" id="UP000475862">
    <property type="component" value="Unassembled WGS sequence"/>
</dbReference>